<protein>
    <submittedName>
        <fullName evidence="1">Uncharacterized protein</fullName>
    </submittedName>
</protein>
<proteinExistence type="predicted"/>
<accession>A0ACB7ZY53</accession>
<sequence length="300" mass="34272">MSHLIGSDGRLVRDSWPKGIGHLDGEKISCASLQDWEKVPPTYYEICSWAQVALDPSAQERRRENILVYAKPPATEQHTLFPISIRVQGFLEACCLHRLGNWKGNPTNAQRAVHSVTLRSNGEERTWAPIHTAIRHIRQLVQRQLTANNLYEEPPLDTTDDLRLYHRVFQKRQRKDPATVLPVSEDPNQFYPAISQHWALADRIQIGRRMENGGKAACSPLTLSPGDFVDVGITFEIVKQKQRDGTWGFRVHLGFSHVLQLASSDYLKKQKISDKKRSRDDDMDVDRPTAKIQRTIMSFS</sequence>
<dbReference type="Proteomes" id="UP000790377">
    <property type="component" value="Unassembled WGS sequence"/>
</dbReference>
<organism evidence="1 2">
    <name type="scientific">Hygrophoropsis aurantiaca</name>
    <dbReference type="NCBI Taxonomy" id="72124"/>
    <lineage>
        <taxon>Eukaryota</taxon>
        <taxon>Fungi</taxon>
        <taxon>Dikarya</taxon>
        <taxon>Basidiomycota</taxon>
        <taxon>Agaricomycotina</taxon>
        <taxon>Agaricomycetes</taxon>
        <taxon>Agaricomycetidae</taxon>
        <taxon>Boletales</taxon>
        <taxon>Coniophorineae</taxon>
        <taxon>Hygrophoropsidaceae</taxon>
        <taxon>Hygrophoropsis</taxon>
    </lineage>
</organism>
<reference evidence="1" key="1">
    <citation type="journal article" date="2021" name="New Phytol.">
        <title>Evolutionary innovations through gain and loss of genes in the ectomycorrhizal Boletales.</title>
        <authorList>
            <person name="Wu G."/>
            <person name="Miyauchi S."/>
            <person name="Morin E."/>
            <person name="Kuo A."/>
            <person name="Drula E."/>
            <person name="Varga T."/>
            <person name="Kohler A."/>
            <person name="Feng B."/>
            <person name="Cao Y."/>
            <person name="Lipzen A."/>
            <person name="Daum C."/>
            <person name="Hundley H."/>
            <person name="Pangilinan J."/>
            <person name="Johnson J."/>
            <person name="Barry K."/>
            <person name="LaButti K."/>
            <person name="Ng V."/>
            <person name="Ahrendt S."/>
            <person name="Min B."/>
            <person name="Choi I.G."/>
            <person name="Park H."/>
            <person name="Plett J.M."/>
            <person name="Magnuson J."/>
            <person name="Spatafora J.W."/>
            <person name="Nagy L.G."/>
            <person name="Henrissat B."/>
            <person name="Grigoriev I.V."/>
            <person name="Yang Z.L."/>
            <person name="Xu J."/>
            <person name="Martin F.M."/>
        </authorList>
    </citation>
    <scope>NUCLEOTIDE SEQUENCE</scope>
    <source>
        <strain evidence="1">ATCC 28755</strain>
    </source>
</reference>
<gene>
    <name evidence="1" type="ORF">BJ138DRAFT_1118278</name>
</gene>
<comment type="caution">
    <text evidence="1">The sequence shown here is derived from an EMBL/GenBank/DDBJ whole genome shotgun (WGS) entry which is preliminary data.</text>
</comment>
<evidence type="ECO:0000313" key="2">
    <source>
        <dbReference type="Proteomes" id="UP000790377"/>
    </source>
</evidence>
<name>A0ACB7ZY53_9AGAM</name>
<keyword evidence="2" id="KW-1185">Reference proteome</keyword>
<dbReference type="EMBL" id="MU268148">
    <property type="protein sequence ID" value="KAH7905658.1"/>
    <property type="molecule type" value="Genomic_DNA"/>
</dbReference>
<evidence type="ECO:0000313" key="1">
    <source>
        <dbReference type="EMBL" id="KAH7905658.1"/>
    </source>
</evidence>